<reference evidence="3" key="2">
    <citation type="submission" date="2020-01" db="EMBL/GenBank/DDBJ databases">
        <authorList>
            <person name="Korhonen P.K.K."/>
            <person name="Guangxu M.G."/>
            <person name="Wang T.W."/>
            <person name="Stroehlein A.J.S."/>
            <person name="Young N.D."/>
            <person name="Ang C.-S.A."/>
            <person name="Fernando D.W.F."/>
            <person name="Lu H.L."/>
            <person name="Taylor S.T."/>
            <person name="Ehtesham M.E.M."/>
            <person name="Najaraj S.H.N."/>
            <person name="Harsha G.H.G."/>
            <person name="Madugundu A.M."/>
            <person name="Renuse S.R."/>
            <person name="Holt D.H."/>
            <person name="Pandey A.P."/>
            <person name="Papenfuss A.P."/>
            <person name="Gasser R.B.G."/>
            <person name="Fischer K.F."/>
        </authorList>
    </citation>
    <scope>NUCLEOTIDE SEQUENCE</scope>
    <source>
        <strain evidence="3">SSS_KF_BRIS2020</strain>
    </source>
</reference>
<dbReference type="Gene3D" id="2.170.140.10">
    <property type="entry name" value="Chitin binding domain"/>
    <property type="match status" value="1"/>
</dbReference>
<organism evidence="3">
    <name type="scientific">Sarcoptes scabiei</name>
    <name type="common">Itch mite</name>
    <name type="synonym">Acarus scabiei</name>
    <dbReference type="NCBI Taxonomy" id="52283"/>
    <lineage>
        <taxon>Eukaryota</taxon>
        <taxon>Metazoa</taxon>
        <taxon>Ecdysozoa</taxon>
        <taxon>Arthropoda</taxon>
        <taxon>Chelicerata</taxon>
        <taxon>Arachnida</taxon>
        <taxon>Acari</taxon>
        <taxon>Acariformes</taxon>
        <taxon>Sarcoptiformes</taxon>
        <taxon>Astigmata</taxon>
        <taxon>Psoroptidia</taxon>
        <taxon>Sarcoptoidea</taxon>
        <taxon>Sarcoptidae</taxon>
        <taxon>Sarcoptinae</taxon>
        <taxon>Sarcoptes</taxon>
    </lineage>
</organism>
<feature type="compositionally biased region" description="Low complexity" evidence="1">
    <location>
        <begin position="99"/>
        <end position="127"/>
    </location>
</feature>
<name>A0A834R9P3_SARSC</name>
<dbReference type="InterPro" id="IPR002557">
    <property type="entry name" value="Chitin-bd_dom"/>
</dbReference>
<dbReference type="SUPFAM" id="SSF57625">
    <property type="entry name" value="Invertebrate chitin-binding proteins"/>
    <property type="match status" value="1"/>
</dbReference>
<dbReference type="Proteomes" id="UP000070412">
    <property type="component" value="Unassembled WGS sequence"/>
</dbReference>
<feature type="compositionally biased region" description="Low complexity" evidence="1">
    <location>
        <begin position="564"/>
        <end position="575"/>
    </location>
</feature>
<feature type="compositionally biased region" description="Low complexity" evidence="1">
    <location>
        <begin position="630"/>
        <end position="647"/>
    </location>
</feature>
<dbReference type="EMBL" id="WVUK01000063">
    <property type="protein sequence ID" value="KAF7489938.1"/>
    <property type="molecule type" value="Genomic_DNA"/>
</dbReference>
<feature type="region of interest" description="Disordered" evidence="1">
    <location>
        <begin position="141"/>
        <end position="198"/>
    </location>
</feature>
<evidence type="ECO:0000256" key="1">
    <source>
        <dbReference type="SAM" id="MobiDB-lite"/>
    </source>
</evidence>
<protein>
    <recommendedName>
        <fullName evidence="2">Chitin-binding type-2 domain-containing protein</fullName>
    </recommendedName>
</protein>
<feature type="domain" description="Chitin-binding type-2" evidence="2">
    <location>
        <begin position="299"/>
        <end position="358"/>
    </location>
</feature>
<dbReference type="OrthoDB" id="6364363at2759"/>
<dbReference type="EnsemblMetazoa" id="SSS_2849s_mrna">
    <property type="protein sequence ID" value="KAF7489938.1"/>
    <property type="gene ID" value="SSS_2849"/>
</dbReference>
<feature type="compositionally biased region" description="Basic and acidic residues" evidence="1">
    <location>
        <begin position="462"/>
        <end position="472"/>
    </location>
</feature>
<dbReference type="InterPro" id="IPR036508">
    <property type="entry name" value="Chitin-bd_dom_sf"/>
</dbReference>
<keyword evidence="5" id="KW-1185">Reference proteome</keyword>
<dbReference type="PANTHER" id="PTHR22933">
    <property type="entry name" value="FI18007P1-RELATED"/>
    <property type="match status" value="1"/>
</dbReference>
<dbReference type="GO" id="GO:0008061">
    <property type="term" value="F:chitin binding"/>
    <property type="evidence" value="ECO:0007669"/>
    <property type="project" value="InterPro"/>
</dbReference>
<accession>A0A834R9P3</accession>
<feature type="region of interest" description="Disordered" evidence="1">
    <location>
        <begin position="454"/>
        <end position="493"/>
    </location>
</feature>
<reference evidence="4" key="3">
    <citation type="submission" date="2022-06" db="UniProtKB">
        <authorList>
            <consortium name="EnsemblMetazoa"/>
        </authorList>
    </citation>
    <scope>IDENTIFICATION</scope>
</reference>
<feature type="compositionally biased region" description="Polar residues" evidence="1">
    <location>
        <begin position="473"/>
        <end position="493"/>
    </location>
</feature>
<dbReference type="Pfam" id="PF01607">
    <property type="entry name" value="CBM_14"/>
    <property type="match status" value="1"/>
</dbReference>
<dbReference type="InterPro" id="IPR052976">
    <property type="entry name" value="Scoloptoxin-like"/>
</dbReference>
<feature type="region of interest" description="Disordered" evidence="1">
    <location>
        <begin position="378"/>
        <end position="422"/>
    </location>
</feature>
<dbReference type="PROSITE" id="PS50940">
    <property type="entry name" value="CHIT_BIND_II"/>
    <property type="match status" value="1"/>
</dbReference>
<feature type="compositionally biased region" description="Low complexity" evidence="1">
    <location>
        <begin position="73"/>
        <end position="82"/>
    </location>
</feature>
<dbReference type="SMART" id="SM00494">
    <property type="entry name" value="ChtBD2"/>
    <property type="match status" value="1"/>
</dbReference>
<evidence type="ECO:0000313" key="3">
    <source>
        <dbReference type="EMBL" id="KAF7489938.1"/>
    </source>
</evidence>
<sequence>MFGNQPLHDDKSSLPYGRELYSSISILSTIFSFVDSTKAAILSYNLAFCLSHTSSYASPSNELDHSYNRRSSRSAYRLASSPRNRHRSSRYIQESHPYQHQQQQKQLQQLDDIQQQQHQLQPQQQQQQDEEIDTGLEFLMNQPYPTQSSMPTQQSISDQGYGFESLPKDISQQPQTQQQQQQSQEEIEDDFSSLGQQQQSPLLDEFEEDLSPKYFPKQQPPPESYGMIKKPIQQSLIDSNLNEGYGSNGGRNGGGSSPFKHPYESDDYDSYNSIDSLKANVRGEPGKDYPCLSEVPRTNFKCSQHQHPGYYADVEARCQVFHVCQPDGRHNAFLCPNGTIFSQRHFVCVWWYEFDCQESEKYFHLNADLYENDFKPSQMSPREEFNHGSYGSSRPSHRRPSSKPSSYGYGPTEPSINDHQLYSPKDNYIKNLQSDYSYQGPMTTSSPVYYSSSPKIYGSNRPESKLNSRYEPSHTSYSGSDESGLSDSVTPSPVQQEIYETTPYNLDAALGEEIHSETPLIESLPLTTILPHVEQAVDMAIANRANNRPYYPTKSSNGLDYSPKKYGGSKPSYGSSKGGNGNGKSSPSSSSSKTPESPVKNGRQNGYGGSVVGGSVPSAPAYGNHRQYMKKSNNNWSKPSSYSIPSSNHNYGNKI</sequence>
<feature type="region of interest" description="Disordered" evidence="1">
    <location>
        <begin position="239"/>
        <end position="266"/>
    </location>
</feature>
<reference evidence="5" key="1">
    <citation type="journal article" date="2020" name="PLoS Negl. Trop. Dis.">
        <title>High-quality nuclear genome for Sarcoptes scabiei-A critical resource for a neglected parasite.</title>
        <authorList>
            <person name="Korhonen P.K."/>
            <person name="Gasser R.B."/>
            <person name="Ma G."/>
            <person name="Wang T."/>
            <person name="Stroehlein A.J."/>
            <person name="Young N.D."/>
            <person name="Ang C.S."/>
            <person name="Fernando D.D."/>
            <person name="Lu H.C."/>
            <person name="Taylor S."/>
            <person name="Reynolds S.L."/>
            <person name="Mofiz E."/>
            <person name="Najaraj S.H."/>
            <person name="Gowda H."/>
            <person name="Madugundu A."/>
            <person name="Renuse S."/>
            <person name="Holt D."/>
            <person name="Pandey A."/>
            <person name="Papenfuss A.T."/>
            <person name="Fischer K."/>
        </authorList>
    </citation>
    <scope>NUCLEOTIDE SEQUENCE [LARGE SCALE GENOMIC DNA]</scope>
</reference>
<feature type="compositionally biased region" description="Low complexity" evidence="1">
    <location>
        <begin position="402"/>
        <end position="411"/>
    </location>
</feature>
<feature type="region of interest" description="Disordered" evidence="1">
    <location>
        <begin position="57"/>
        <end position="129"/>
    </location>
</feature>
<feature type="compositionally biased region" description="Gly residues" evidence="1">
    <location>
        <begin position="246"/>
        <end position="256"/>
    </location>
</feature>
<dbReference type="AlphaFoldDB" id="A0A834R9P3"/>
<evidence type="ECO:0000313" key="5">
    <source>
        <dbReference type="Proteomes" id="UP000070412"/>
    </source>
</evidence>
<feature type="compositionally biased region" description="Polar residues" evidence="1">
    <location>
        <begin position="143"/>
        <end position="158"/>
    </location>
</feature>
<gene>
    <name evidence="3" type="ORF">SSS_2849</name>
</gene>
<dbReference type="PANTHER" id="PTHR22933:SF43">
    <property type="entry name" value="LP10131P"/>
    <property type="match status" value="1"/>
</dbReference>
<evidence type="ECO:0000313" key="4">
    <source>
        <dbReference type="EnsemblMetazoa" id="KAF7489938.1"/>
    </source>
</evidence>
<dbReference type="GO" id="GO:0005576">
    <property type="term" value="C:extracellular region"/>
    <property type="evidence" value="ECO:0007669"/>
    <property type="project" value="InterPro"/>
</dbReference>
<evidence type="ECO:0000259" key="2">
    <source>
        <dbReference type="PROSITE" id="PS50940"/>
    </source>
</evidence>
<feature type="compositionally biased region" description="Low complexity" evidence="1">
    <location>
        <begin position="583"/>
        <end position="593"/>
    </location>
</feature>
<feature type="compositionally biased region" description="Low complexity" evidence="1">
    <location>
        <begin position="172"/>
        <end position="184"/>
    </location>
</feature>
<proteinExistence type="predicted"/>
<feature type="region of interest" description="Disordered" evidence="1">
    <location>
        <begin position="547"/>
        <end position="655"/>
    </location>
</feature>